<keyword evidence="1 2" id="KW-0238">DNA-binding</keyword>
<feature type="DNA-binding region" description="H-T-H motif" evidence="2">
    <location>
        <begin position="36"/>
        <end position="55"/>
    </location>
</feature>
<dbReference type="InterPro" id="IPR023772">
    <property type="entry name" value="DNA-bd_HTH_TetR-type_CS"/>
</dbReference>
<dbReference type="PANTHER" id="PTHR30328">
    <property type="entry name" value="TRANSCRIPTIONAL REPRESSOR"/>
    <property type="match status" value="1"/>
</dbReference>
<dbReference type="PRINTS" id="PR00455">
    <property type="entry name" value="HTHTETR"/>
</dbReference>
<gene>
    <name evidence="4" type="ORF">ABC228_17270</name>
</gene>
<dbReference type="Gene3D" id="1.10.357.10">
    <property type="entry name" value="Tetracycline Repressor, domain 2"/>
    <property type="match status" value="1"/>
</dbReference>
<sequence length="210" mass="25229">MRKINQPFYNLKPDKREKIIHAALQEFAENGYEQASTNNIVKNAGIGKGMLFYYFKNKKELYLYLIDYSLAIITNEFLGKIDTNEPDFIERLRQIAKIKMAYNQDYPNILGFLANVYIQEEIELPENLTKRYEEIINLRHSVMYENIDTSLFREDVDREKAYQLIGWSIEGYQNNLMKQFKHQNVTTTNMDPYWDEFYDYLKILKTIFYK</sequence>
<dbReference type="Pfam" id="PF00440">
    <property type="entry name" value="TetR_N"/>
    <property type="match status" value="1"/>
</dbReference>
<evidence type="ECO:0000313" key="4">
    <source>
        <dbReference type="EMBL" id="MEN2768926.1"/>
    </source>
</evidence>
<dbReference type="Gene3D" id="1.10.10.60">
    <property type="entry name" value="Homeodomain-like"/>
    <property type="match status" value="1"/>
</dbReference>
<keyword evidence="5" id="KW-1185">Reference proteome</keyword>
<accession>A0ABU9XKX1</accession>
<dbReference type="Proteomes" id="UP001444625">
    <property type="component" value="Unassembled WGS sequence"/>
</dbReference>
<dbReference type="SUPFAM" id="SSF48498">
    <property type="entry name" value="Tetracyclin repressor-like, C-terminal domain"/>
    <property type="match status" value="1"/>
</dbReference>
<evidence type="ECO:0000256" key="2">
    <source>
        <dbReference type="PROSITE-ProRule" id="PRU00335"/>
    </source>
</evidence>
<dbReference type="EMBL" id="JBDIML010000008">
    <property type="protein sequence ID" value="MEN2768926.1"/>
    <property type="molecule type" value="Genomic_DNA"/>
</dbReference>
<feature type="domain" description="HTH tetR-type" evidence="3">
    <location>
        <begin position="13"/>
        <end position="73"/>
    </location>
</feature>
<reference evidence="4 5" key="1">
    <citation type="submission" date="2024-05" db="EMBL/GenBank/DDBJ databases">
        <authorList>
            <person name="Haq I."/>
            <person name="Ullah Z."/>
            <person name="Ahmad R."/>
            <person name="Li M."/>
            <person name="Tong Y."/>
        </authorList>
    </citation>
    <scope>NUCLEOTIDE SEQUENCE [LARGE SCALE GENOMIC DNA]</scope>
    <source>
        <strain evidence="4 5">16A2E</strain>
    </source>
</reference>
<dbReference type="InterPro" id="IPR001647">
    <property type="entry name" value="HTH_TetR"/>
</dbReference>
<dbReference type="PROSITE" id="PS01081">
    <property type="entry name" value="HTH_TETR_1"/>
    <property type="match status" value="1"/>
</dbReference>
<evidence type="ECO:0000256" key="1">
    <source>
        <dbReference type="ARBA" id="ARBA00023125"/>
    </source>
</evidence>
<dbReference type="RefSeq" id="WP_345826422.1">
    <property type="nucleotide sequence ID" value="NZ_JBDIML010000008.1"/>
</dbReference>
<evidence type="ECO:0000313" key="5">
    <source>
        <dbReference type="Proteomes" id="UP001444625"/>
    </source>
</evidence>
<comment type="caution">
    <text evidence="4">The sequence shown here is derived from an EMBL/GenBank/DDBJ whole genome shotgun (WGS) entry which is preliminary data.</text>
</comment>
<name>A0ABU9XKX1_9BACI</name>
<protein>
    <submittedName>
        <fullName evidence="4">TetR/AcrR family transcriptional regulator</fullName>
    </submittedName>
</protein>
<dbReference type="InterPro" id="IPR009057">
    <property type="entry name" value="Homeodomain-like_sf"/>
</dbReference>
<organism evidence="4 5">
    <name type="scientific">Ornithinibacillus xuwenensis</name>
    <dbReference type="NCBI Taxonomy" id="3144668"/>
    <lineage>
        <taxon>Bacteria</taxon>
        <taxon>Bacillati</taxon>
        <taxon>Bacillota</taxon>
        <taxon>Bacilli</taxon>
        <taxon>Bacillales</taxon>
        <taxon>Bacillaceae</taxon>
        <taxon>Ornithinibacillus</taxon>
    </lineage>
</organism>
<proteinExistence type="predicted"/>
<dbReference type="PANTHER" id="PTHR30328:SF54">
    <property type="entry name" value="HTH-TYPE TRANSCRIPTIONAL REPRESSOR SCO4008"/>
    <property type="match status" value="1"/>
</dbReference>
<evidence type="ECO:0000259" key="3">
    <source>
        <dbReference type="PROSITE" id="PS50977"/>
    </source>
</evidence>
<dbReference type="InterPro" id="IPR050109">
    <property type="entry name" value="HTH-type_TetR-like_transc_reg"/>
</dbReference>
<dbReference type="SUPFAM" id="SSF46689">
    <property type="entry name" value="Homeodomain-like"/>
    <property type="match status" value="1"/>
</dbReference>
<dbReference type="PROSITE" id="PS50977">
    <property type="entry name" value="HTH_TETR_2"/>
    <property type="match status" value="1"/>
</dbReference>
<dbReference type="InterPro" id="IPR036271">
    <property type="entry name" value="Tet_transcr_reg_TetR-rel_C_sf"/>
</dbReference>